<protein>
    <submittedName>
        <fullName evidence="4">Uncharacterized protein LOC108669454</fullName>
    </submittedName>
</protein>
<name>A0A8B7NF79_HYAAZ</name>
<feature type="domain" description="Chitin-binding type-2" evidence="2">
    <location>
        <begin position="101"/>
        <end position="157"/>
    </location>
</feature>
<dbReference type="Proteomes" id="UP000694843">
    <property type="component" value="Unplaced"/>
</dbReference>
<proteinExistence type="predicted"/>
<feature type="signal peptide" evidence="1">
    <location>
        <begin position="1"/>
        <end position="20"/>
    </location>
</feature>
<dbReference type="SUPFAM" id="SSF57625">
    <property type="entry name" value="Invertebrate chitin-binding proteins"/>
    <property type="match status" value="3"/>
</dbReference>
<accession>A0A8B7NF79</accession>
<dbReference type="SMART" id="SM00494">
    <property type="entry name" value="ChtBD2"/>
    <property type="match status" value="3"/>
</dbReference>
<dbReference type="Gene3D" id="2.170.140.10">
    <property type="entry name" value="Chitin binding domain"/>
    <property type="match status" value="2"/>
</dbReference>
<dbReference type="InterPro" id="IPR002557">
    <property type="entry name" value="Chitin-bd_dom"/>
</dbReference>
<dbReference type="RefSeq" id="XP_018012273.1">
    <property type="nucleotide sequence ID" value="XM_018156784.1"/>
</dbReference>
<dbReference type="GeneID" id="108669454"/>
<feature type="domain" description="Chitin-binding type-2" evidence="2">
    <location>
        <begin position="163"/>
        <end position="220"/>
    </location>
</feature>
<dbReference type="GO" id="GO:0005576">
    <property type="term" value="C:extracellular region"/>
    <property type="evidence" value="ECO:0007669"/>
    <property type="project" value="InterPro"/>
</dbReference>
<sequence>MELRLASILLIWMMLVGTRASCVPTCKDSTVNITEGSRVPNPANCFEFYVCSDPLGGNNLTLSPEPIKCPNGTYFDVSSSKCKTIPSDGSAYCENLCDPCDLKCEAPGTLIPDPYACDSYYICLANNESIISNCGDDQSFDYIQGSCVATSDAVCYKSCDPCKVYCVHEGKVPNPFDCEGYIYCEPPYGQTEFKCPPDHQYEIGSQKCVPYGDPNQTCDNTCTDDLTTTSVTSTTTETSPTTTADQQ</sequence>
<dbReference type="PROSITE" id="PS50940">
    <property type="entry name" value="CHIT_BIND_II"/>
    <property type="match status" value="3"/>
</dbReference>
<dbReference type="KEGG" id="hazt:108669454"/>
<dbReference type="InterPro" id="IPR036508">
    <property type="entry name" value="Chitin-bd_dom_sf"/>
</dbReference>
<dbReference type="OMA" id="FECKMEG"/>
<dbReference type="AlphaFoldDB" id="A0A8B7NF79"/>
<dbReference type="Pfam" id="PF01607">
    <property type="entry name" value="CBM_14"/>
    <property type="match status" value="2"/>
</dbReference>
<dbReference type="OrthoDB" id="6020543at2759"/>
<evidence type="ECO:0000313" key="3">
    <source>
        <dbReference type="Proteomes" id="UP000694843"/>
    </source>
</evidence>
<feature type="chain" id="PRO_5034683266" evidence="1">
    <location>
        <begin position="21"/>
        <end position="247"/>
    </location>
</feature>
<dbReference type="GO" id="GO:0008061">
    <property type="term" value="F:chitin binding"/>
    <property type="evidence" value="ECO:0007669"/>
    <property type="project" value="InterPro"/>
</dbReference>
<keyword evidence="1" id="KW-0732">Signal</keyword>
<keyword evidence="3" id="KW-1185">Reference proteome</keyword>
<evidence type="ECO:0000259" key="2">
    <source>
        <dbReference type="PROSITE" id="PS50940"/>
    </source>
</evidence>
<evidence type="ECO:0000313" key="4">
    <source>
        <dbReference type="RefSeq" id="XP_018012273.1"/>
    </source>
</evidence>
<evidence type="ECO:0000256" key="1">
    <source>
        <dbReference type="SAM" id="SignalP"/>
    </source>
</evidence>
<gene>
    <name evidence="4" type="primary">LOC108669454</name>
</gene>
<feature type="domain" description="Chitin-binding type-2" evidence="2">
    <location>
        <begin position="23"/>
        <end position="95"/>
    </location>
</feature>
<organism evidence="3 4">
    <name type="scientific">Hyalella azteca</name>
    <name type="common">Amphipod</name>
    <dbReference type="NCBI Taxonomy" id="294128"/>
    <lineage>
        <taxon>Eukaryota</taxon>
        <taxon>Metazoa</taxon>
        <taxon>Ecdysozoa</taxon>
        <taxon>Arthropoda</taxon>
        <taxon>Crustacea</taxon>
        <taxon>Multicrustacea</taxon>
        <taxon>Malacostraca</taxon>
        <taxon>Eumalacostraca</taxon>
        <taxon>Peracarida</taxon>
        <taxon>Amphipoda</taxon>
        <taxon>Senticaudata</taxon>
        <taxon>Talitrida</taxon>
        <taxon>Talitroidea</taxon>
        <taxon>Hyalellidae</taxon>
        <taxon>Hyalella</taxon>
    </lineage>
</organism>
<reference evidence="4" key="1">
    <citation type="submission" date="2025-08" db="UniProtKB">
        <authorList>
            <consortium name="RefSeq"/>
        </authorList>
    </citation>
    <scope>IDENTIFICATION</scope>
    <source>
        <tissue evidence="4">Whole organism</tissue>
    </source>
</reference>